<feature type="compositionally biased region" description="Basic and acidic residues" evidence="1">
    <location>
        <begin position="54"/>
        <end position="65"/>
    </location>
</feature>
<protein>
    <submittedName>
        <fullName evidence="2">Uncharacterized protein</fullName>
    </submittedName>
</protein>
<gene>
    <name evidence="2" type="ORF">SAMN05660293_02783</name>
</gene>
<accession>A0A1T5EV74</accession>
<evidence type="ECO:0000256" key="1">
    <source>
        <dbReference type="SAM" id="MobiDB-lite"/>
    </source>
</evidence>
<proteinExistence type="predicted"/>
<feature type="region of interest" description="Disordered" evidence="1">
    <location>
        <begin position="34"/>
        <end position="65"/>
    </location>
</feature>
<dbReference type="EMBL" id="FUZA01000002">
    <property type="protein sequence ID" value="SKB87620.1"/>
    <property type="molecule type" value="Genomic_DNA"/>
</dbReference>
<evidence type="ECO:0000313" key="3">
    <source>
        <dbReference type="Proteomes" id="UP000190897"/>
    </source>
</evidence>
<keyword evidence="3" id="KW-1185">Reference proteome</keyword>
<dbReference type="AlphaFoldDB" id="A0A1T5EV74"/>
<reference evidence="3" key="1">
    <citation type="submission" date="2017-02" db="EMBL/GenBank/DDBJ databases">
        <authorList>
            <person name="Varghese N."/>
            <person name="Submissions S."/>
        </authorList>
    </citation>
    <scope>NUCLEOTIDE SEQUENCE [LARGE SCALE GENOMIC DNA]</scope>
    <source>
        <strain evidence="3">DSM 22270</strain>
    </source>
</reference>
<organism evidence="2 3">
    <name type="scientific">Dyadobacter psychrophilus</name>
    <dbReference type="NCBI Taxonomy" id="651661"/>
    <lineage>
        <taxon>Bacteria</taxon>
        <taxon>Pseudomonadati</taxon>
        <taxon>Bacteroidota</taxon>
        <taxon>Cytophagia</taxon>
        <taxon>Cytophagales</taxon>
        <taxon>Spirosomataceae</taxon>
        <taxon>Dyadobacter</taxon>
    </lineage>
</organism>
<evidence type="ECO:0000313" key="2">
    <source>
        <dbReference type="EMBL" id="SKB87620.1"/>
    </source>
</evidence>
<dbReference type="STRING" id="651661.SAMN05660293_02783"/>
<name>A0A1T5EV74_9BACT</name>
<sequence>MPIEAANEKSPIALGILKSSDNDRLREVNVLKRGSKEKTSPNAQSMDMKAINMDSDKNCDTKPFRVEPNTLRTPISLARLMERAVVRLMKLTTAISKMNNPIPVKIYTYSILPFGVSSPALGE</sequence>
<dbReference type="Proteomes" id="UP000190897">
    <property type="component" value="Unassembled WGS sequence"/>
</dbReference>